<evidence type="ECO:0000313" key="3">
    <source>
        <dbReference type="Proteomes" id="UP001482620"/>
    </source>
</evidence>
<dbReference type="Proteomes" id="UP001482620">
    <property type="component" value="Unassembled WGS sequence"/>
</dbReference>
<evidence type="ECO:0000256" key="1">
    <source>
        <dbReference type="SAM" id="MobiDB-lite"/>
    </source>
</evidence>
<comment type="caution">
    <text evidence="2">The sequence shown here is derived from an EMBL/GenBank/DDBJ whole genome shotgun (WGS) entry which is preliminary data.</text>
</comment>
<evidence type="ECO:0000313" key="2">
    <source>
        <dbReference type="EMBL" id="MEQ2245852.1"/>
    </source>
</evidence>
<dbReference type="EMBL" id="JAHRIQ010074683">
    <property type="protein sequence ID" value="MEQ2245852.1"/>
    <property type="molecule type" value="Genomic_DNA"/>
</dbReference>
<keyword evidence="3" id="KW-1185">Reference proteome</keyword>
<accession>A0ABV0UKU3</accession>
<reference evidence="2 3" key="1">
    <citation type="submission" date="2021-06" db="EMBL/GenBank/DDBJ databases">
        <authorList>
            <person name="Palmer J.M."/>
        </authorList>
    </citation>
    <scope>NUCLEOTIDE SEQUENCE [LARGE SCALE GENOMIC DNA]</scope>
    <source>
        <strain evidence="3">if_2019</strain>
        <tissue evidence="2">Muscle</tissue>
    </source>
</reference>
<sequence>MNWRVSSIIESSHYPRYRTGLFALLGEQMWSKQAVRDDIGVPERSCNSPSPVRADTRKQSPSPAASVSAQHFSSAEMSSDRILHYNLYIRLLAKDIPSGWNLRRERPAGFSEFK</sequence>
<feature type="region of interest" description="Disordered" evidence="1">
    <location>
        <begin position="36"/>
        <end position="71"/>
    </location>
</feature>
<gene>
    <name evidence="2" type="ORF">ILYODFUR_032204</name>
</gene>
<name>A0ABV0UKU3_9TELE</name>
<proteinExistence type="predicted"/>
<feature type="compositionally biased region" description="Low complexity" evidence="1">
    <location>
        <begin position="60"/>
        <end position="69"/>
    </location>
</feature>
<organism evidence="2 3">
    <name type="scientific">Ilyodon furcidens</name>
    <name type="common">goldbreast splitfin</name>
    <dbReference type="NCBI Taxonomy" id="33524"/>
    <lineage>
        <taxon>Eukaryota</taxon>
        <taxon>Metazoa</taxon>
        <taxon>Chordata</taxon>
        <taxon>Craniata</taxon>
        <taxon>Vertebrata</taxon>
        <taxon>Euteleostomi</taxon>
        <taxon>Actinopterygii</taxon>
        <taxon>Neopterygii</taxon>
        <taxon>Teleostei</taxon>
        <taxon>Neoteleostei</taxon>
        <taxon>Acanthomorphata</taxon>
        <taxon>Ovalentaria</taxon>
        <taxon>Atherinomorphae</taxon>
        <taxon>Cyprinodontiformes</taxon>
        <taxon>Goodeidae</taxon>
        <taxon>Ilyodon</taxon>
    </lineage>
</organism>
<protein>
    <submittedName>
        <fullName evidence="2">Uncharacterized protein</fullName>
    </submittedName>
</protein>